<feature type="region of interest" description="Disordered" evidence="8">
    <location>
        <begin position="1"/>
        <end position="27"/>
    </location>
</feature>
<keyword evidence="7" id="KW-0175">Coiled coil</keyword>
<reference evidence="12" key="1">
    <citation type="journal article" date="2018" name="Nat. Microbiol.">
        <title>Leveraging single-cell genomics to expand the fungal tree of life.</title>
        <authorList>
            <person name="Ahrendt S.R."/>
            <person name="Quandt C.A."/>
            <person name="Ciobanu D."/>
            <person name="Clum A."/>
            <person name="Salamov A."/>
            <person name="Andreopoulos B."/>
            <person name="Cheng J.F."/>
            <person name="Woyke T."/>
            <person name="Pelin A."/>
            <person name="Henrissat B."/>
            <person name="Reynolds N.K."/>
            <person name="Benny G.L."/>
            <person name="Smith M.E."/>
            <person name="James T.Y."/>
            <person name="Grigoriev I.V."/>
        </authorList>
    </citation>
    <scope>NUCLEOTIDE SEQUENCE [LARGE SCALE GENOMIC DNA]</scope>
</reference>
<comment type="similarity">
    <text evidence="2">Belongs to the VPS54 family.</text>
</comment>
<keyword evidence="6" id="KW-0333">Golgi apparatus</keyword>
<evidence type="ECO:0000313" key="11">
    <source>
        <dbReference type="EMBL" id="RKO92475.1"/>
    </source>
</evidence>
<dbReference type="GO" id="GO:0006896">
    <property type="term" value="P:Golgi to vacuole transport"/>
    <property type="evidence" value="ECO:0007669"/>
    <property type="project" value="TreeGrafter"/>
</dbReference>
<feature type="compositionally biased region" description="Low complexity" evidence="8">
    <location>
        <begin position="665"/>
        <end position="681"/>
    </location>
</feature>
<evidence type="ECO:0000256" key="3">
    <source>
        <dbReference type="ARBA" id="ARBA00017665"/>
    </source>
</evidence>
<evidence type="ECO:0000256" key="4">
    <source>
        <dbReference type="ARBA" id="ARBA00022448"/>
    </source>
</evidence>
<evidence type="ECO:0000313" key="12">
    <source>
        <dbReference type="Proteomes" id="UP000269721"/>
    </source>
</evidence>
<name>A0A4P9WK51_9FUNG</name>
<dbReference type="InterPro" id="IPR039745">
    <property type="entry name" value="Vps54"/>
</dbReference>
<feature type="region of interest" description="Disordered" evidence="8">
    <location>
        <begin position="816"/>
        <end position="845"/>
    </location>
</feature>
<feature type="region of interest" description="Disordered" evidence="8">
    <location>
        <begin position="1140"/>
        <end position="1191"/>
    </location>
</feature>
<sequence length="1215" mass="130775">MQPPKTSSSADFVQGKRSATGPILDDPFESALANEHPWGIRDIGNNAISGILNDPNQQAKAGQKPLPGMDRLPQVNPTQIRKVRTAEFDTYLKTLADVFDRYQFNRAVGLAAATEGTPLLSQADATVTPSTLDMDELTMRLGFGIGSPEKAKSSSTQGLTPSQRTRMLSINAPALDTVPAVFLEPDFNLGNPHTFALVCENADITTANRAESLTTNGVLQDKLSHYLDTVEVHLIKEISRRSTSFFAALSNLQALNQETLSCVAQIHELRNKLAKVSTSSSKKGLEVVRLKRRRGNLGILYGGVKLVAEVQQTQPMIQVLLGAADYVAALDLIEQTSMVLRGIDPAAPSKLLLGGPSTPATASLKLLDHQGSEVSTLTPGVRLTRTTSIVPRALDLRGVRALVNLSGQLAEMSRTIGMVMEAEFVNVVIADVRDTLAAIDTASRVSPRIRGAPVDIWIRNIVAGKYSLQAAVTGAPQTRPAKLEGEEEKLRGRLLPLVLGLLRMDRLGSALQAYKDALMKDIKSMTKKHYPPPEELVASSPLEPGTPSTSTMSRKKEQQSALARQLRGMTFDSFFTLLNSVYITLLHILQRVQIVHELSILIVREAEDRGVVIGADGVQMLDDRSGGRSSVVDGDHPPGRQLRRKLDDDDDDFGSLATLNLDDLPAGSPAGSSRGASPTSGDPGSVDIAQASSTYPQMMSESSDILFAASDLAHVRCAKLIGVRSDQNAMLNPKDFYRLFGATWEFVAAGENLCGRLCFGLKGTMLSQAKAFITHFHDEKSKQIALLVENEQWVQAEVPVDFQHLTDRIVSATAFTPSPSISPSHSVSSDTIDEPEDDDEGDLSSLMGAAAGGGKAADLISESSTAGAKSQRHLTIGGQKFYVVGCVLLFLKMLTEYLQCMEGMPAVTADVLNRVTEILKLFNSRTCQVILGAGAMRSAGLRTITARHIALAAQSLGVVIAVIPHMKNSIRKFIPAKQEVLLSDFDRLLMDYKNHQSELYTKLVSIMNERLLEQSKRLQVINWDNPDPNEFSPADSASVHMVALIKETAKLHRVLGKYLSPDTLKYIMSEVFKSYTRRLEEDLKRLELFSGGGKNRLLIDVQYFIQELSSLDGIDGPGNHLEVVVNNIKIKDRRASMAANAGRGTLPGQGGGGPTSGMGGATRASVEVNRSSAGGAPNAGTPAAGAPGAVGQGKFASAFGRMLRNQNGEGGGKSG</sequence>
<feature type="compositionally biased region" description="Gly residues" evidence="8">
    <location>
        <begin position="1145"/>
        <end position="1160"/>
    </location>
</feature>
<dbReference type="EMBL" id="KZ994621">
    <property type="protein sequence ID" value="RKO92475.1"/>
    <property type="molecule type" value="Genomic_DNA"/>
</dbReference>
<feature type="compositionally biased region" description="Low complexity" evidence="8">
    <location>
        <begin position="1173"/>
        <end position="1191"/>
    </location>
</feature>
<dbReference type="Pfam" id="PF10475">
    <property type="entry name" value="Vps54_N"/>
    <property type="match status" value="1"/>
</dbReference>
<gene>
    <name evidence="11" type="ORF">BDK51DRAFT_24116</name>
</gene>
<evidence type="ECO:0000256" key="6">
    <source>
        <dbReference type="ARBA" id="ARBA00023034"/>
    </source>
</evidence>
<dbReference type="InterPro" id="IPR012501">
    <property type="entry name" value="Vps54_C"/>
</dbReference>
<feature type="region of interest" description="Disordered" evidence="8">
    <location>
        <begin position="623"/>
        <end position="689"/>
    </location>
</feature>
<evidence type="ECO:0000256" key="5">
    <source>
        <dbReference type="ARBA" id="ARBA00022927"/>
    </source>
</evidence>
<dbReference type="Proteomes" id="UP000269721">
    <property type="component" value="Unassembled WGS sequence"/>
</dbReference>
<evidence type="ECO:0000256" key="2">
    <source>
        <dbReference type="ARBA" id="ARBA00009150"/>
    </source>
</evidence>
<evidence type="ECO:0000256" key="1">
    <source>
        <dbReference type="ARBA" id="ARBA00004601"/>
    </source>
</evidence>
<feature type="compositionally biased region" description="Acidic residues" evidence="8">
    <location>
        <begin position="831"/>
        <end position="842"/>
    </location>
</feature>
<dbReference type="GO" id="GO:0000938">
    <property type="term" value="C:GARP complex"/>
    <property type="evidence" value="ECO:0007669"/>
    <property type="project" value="InterPro"/>
</dbReference>
<dbReference type="Gene3D" id="1.20.1280.130">
    <property type="match status" value="1"/>
</dbReference>
<dbReference type="Pfam" id="PF07928">
    <property type="entry name" value="Vps54"/>
    <property type="match status" value="1"/>
</dbReference>
<dbReference type="AlphaFoldDB" id="A0A4P9WK51"/>
<feature type="region of interest" description="Disordered" evidence="8">
    <location>
        <begin position="530"/>
        <end position="556"/>
    </location>
</feature>
<evidence type="ECO:0000259" key="9">
    <source>
        <dbReference type="Pfam" id="PF07928"/>
    </source>
</evidence>
<keyword evidence="12" id="KW-1185">Reference proteome</keyword>
<dbReference type="GO" id="GO:0019905">
    <property type="term" value="F:syntaxin binding"/>
    <property type="evidence" value="ECO:0007669"/>
    <property type="project" value="TreeGrafter"/>
</dbReference>
<feature type="domain" description="Vacuolar protein sorting-associated protein 54 N-terminal" evidence="10">
    <location>
        <begin position="175"/>
        <end position="339"/>
    </location>
</feature>
<dbReference type="OrthoDB" id="10259024at2759"/>
<dbReference type="PANTHER" id="PTHR12965:SF0">
    <property type="entry name" value="VACUOLAR PROTEIN SORTING-ASSOCIATED PROTEIN 54"/>
    <property type="match status" value="1"/>
</dbReference>
<dbReference type="PANTHER" id="PTHR12965">
    <property type="entry name" value="VACUOLAR PROTEIN SORTING 54"/>
    <property type="match status" value="1"/>
</dbReference>
<evidence type="ECO:0000256" key="7">
    <source>
        <dbReference type="ARBA" id="ARBA00023054"/>
    </source>
</evidence>
<evidence type="ECO:0000256" key="8">
    <source>
        <dbReference type="SAM" id="MobiDB-lite"/>
    </source>
</evidence>
<accession>A0A4P9WK51</accession>
<feature type="compositionally biased region" description="Polar residues" evidence="8">
    <location>
        <begin position="1"/>
        <end position="11"/>
    </location>
</feature>
<evidence type="ECO:0000259" key="10">
    <source>
        <dbReference type="Pfam" id="PF10475"/>
    </source>
</evidence>
<dbReference type="Gene3D" id="6.10.250.860">
    <property type="match status" value="1"/>
</dbReference>
<proteinExistence type="inferred from homology"/>
<keyword evidence="5" id="KW-0653">Protein transport</keyword>
<keyword evidence="4" id="KW-0813">Transport</keyword>
<dbReference type="GO" id="GO:0015031">
    <property type="term" value="P:protein transport"/>
    <property type="evidence" value="ECO:0007669"/>
    <property type="project" value="UniProtKB-KW"/>
</dbReference>
<protein>
    <recommendedName>
        <fullName evidence="3">Vacuolar protein sorting-associated protein 54</fullName>
    </recommendedName>
</protein>
<organism evidence="11 12">
    <name type="scientific">Blyttiomyces helicus</name>
    <dbReference type="NCBI Taxonomy" id="388810"/>
    <lineage>
        <taxon>Eukaryota</taxon>
        <taxon>Fungi</taxon>
        <taxon>Fungi incertae sedis</taxon>
        <taxon>Chytridiomycota</taxon>
        <taxon>Chytridiomycota incertae sedis</taxon>
        <taxon>Chytridiomycetes</taxon>
        <taxon>Chytridiomycetes incertae sedis</taxon>
        <taxon>Blyttiomyces</taxon>
    </lineage>
</organism>
<comment type="subcellular location">
    <subcellularLocation>
        <location evidence="1">Golgi apparatus</location>
        <location evidence="1">trans-Golgi network</location>
    </subcellularLocation>
</comment>
<dbReference type="GO" id="GO:0042147">
    <property type="term" value="P:retrograde transport, endosome to Golgi"/>
    <property type="evidence" value="ECO:0007669"/>
    <property type="project" value="InterPro"/>
</dbReference>
<feature type="compositionally biased region" description="Low complexity" evidence="8">
    <location>
        <begin position="817"/>
        <end position="829"/>
    </location>
</feature>
<dbReference type="GO" id="GO:0005829">
    <property type="term" value="C:cytosol"/>
    <property type="evidence" value="ECO:0007669"/>
    <property type="project" value="GOC"/>
</dbReference>
<dbReference type="InterPro" id="IPR019515">
    <property type="entry name" value="VPS54_N"/>
</dbReference>
<feature type="domain" description="Vacuolar protein sorting-associated protein 54 C-terminal" evidence="9">
    <location>
        <begin position="879"/>
        <end position="1010"/>
    </location>
</feature>